<comment type="catalytic activity">
    <reaction evidence="1 5 6">
        <text>[protein]-peptidylproline (omega=180) = [protein]-peptidylproline (omega=0)</text>
        <dbReference type="Rhea" id="RHEA:16237"/>
        <dbReference type="Rhea" id="RHEA-COMP:10747"/>
        <dbReference type="Rhea" id="RHEA-COMP:10748"/>
        <dbReference type="ChEBI" id="CHEBI:83833"/>
        <dbReference type="ChEBI" id="CHEBI:83834"/>
        <dbReference type="EC" id="5.2.1.8"/>
    </reaction>
</comment>
<evidence type="ECO:0000256" key="3">
    <source>
        <dbReference type="ARBA" id="ARBA00023110"/>
    </source>
</evidence>
<keyword evidence="3 5" id="KW-0697">Rotamase</keyword>
<evidence type="ECO:0000256" key="6">
    <source>
        <dbReference type="RuleBase" id="RU003915"/>
    </source>
</evidence>
<proteinExistence type="inferred from homology"/>
<feature type="region of interest" description="Disordered" evidence="7">
    <location>
        <begin position="109"/>
        <end position="133"/>
    </location>
</feature>
<comment type="caution">
    <text evidence="9">The sequence shown here is derived from an EMBL/GenBank/DDBJ whole genome shotgun (WGS) entry which is preliminary data.</text>
</comment>
<feature type="compositionally biased region" description="Low complexity" evidence="7">
    <location>
        <begin position="111"/>
        <end position="121"/>
    </location>
</feature>
<dbReference type="Gene3D" id="3.10.50.40">
    <property type="match status" value="1"/>
</dbReference>
<dbReference type="InterPro" id="IPR001179">
    <property type="entry name" value="PPIase_FKBP_dom"/>
</dbReference>
<dbReference type="RefSeq" id="WP_211326143.1">
    <property type="nucleotide sequence ID" value="NZ_BIFX01000001.1"/>
</dbReference>
<dbReference type="AlphaFoldDB" id="A0A326U8F3"/>
<dbReference type="GO" id="GO:0003755">
    <property type="term" value="F:peptidyl-prolyl cis-trans isomerase activity"/>
    <property type="evidence" value="ECO:0007669"/>
    <property type="project" value="UniProtKB-UniRule"/>
</dbReference>
<accession>A0A326U8F3</accession>
<comment type="similarity">
    <text evidence="2 6">Belongs to the FKBP-type PPIase family.</text>
</comment>
<feature type="compositionally biased region" description="Polar residues" evidence="7">
    <location>
        <begin position="1"/>
        <end position="10"/>
    </location>
</feature>
<dbReference type="EC" id="5.2.1.8" evidence="6"/>
<feature type="compositionally biased region" description="Basic and acidic residues" evidence="7">
    <location>
        <begin position="11"/>
        <end position="26"/>
    </location>
</feature>
<dbReference type="PANTHER" id="PTHR43811">
    <property type="entry name" value="FKBP-TYPE PEPTIDYL-PROLYL CIS-TRANS ISOMERASE FKPA"/>
    <property type="match status" value="1"/>
</dbReference>
<dbReference type="EMBL" id="QKUF01000007">
    <property type="protein sequence ID" value="PZW30525.1"/>
    <property type="molecule type" value="Genomic_DNA"/>
</dbReference>
<keyword evidence="10" id="KW-1185">Reference proteome</keyword>
<evidence type="ECO:0000313" key="9">
    <source>
        <dbReference type="EMBL" id="PZW30525.1"/>
    </source>
</evidence>
<gene>
    <name evidence="9" type="ORF">EI42_02496</name>
</gene>
<evidence type="ECO:0000256" key="2">
    <source>
        <dbReference type="ARBA" id="ARBA00006577"/>
    </source>
</evidence>
<sequence length="246" mass="26295">MSQTMKNNNASDKRGRPGQRQQERMMRRERRRRRIRNWTISILAVVLVLAGVTAILLYQRQVAEQEAAANRIKDQHATATANVEATATNVAATAAANAEATMIAQGMQTVTSGSPTPSAGPATPPPTNLTPVKTQSGLQYIDLKVGSGPEAKAGSTVYVQYTGWLQSDGKKFDSSYDRGGQAFKLENLGNAQVIKGWNEGLQGMKVGGTRRLIIPADLGYGPNGDSTGTIPPNATLIFDVTLVAVK</sequence>
<reference evidence="9 10" key="1">
    <citation type="submission" date="2018-06" db="EMBL/GenBank/DDBJ databases">
        <title>Genomic Encyclopedia of Archaeal and Bacterial Type Strains, Phase II (KMG-II): from individual species to whole genera.</title>
        <authorList>
            <person name="Goeker M."/>
        </authorList>
    </citation>
    <scope>NUCLEOTIDE SEQUENCE [LARGE SCALE GENOMIC DNA]</scope>
    <source>
        <strain evidence="9 10">ATCC BAA-1881</strain>
    </source>
</reference>
<protein>
    <recommendedName>
        <fullName evidence="6">Peptidyl-prolyl cis-trans isomerase</fullName>
        <ecNumber evidence="6">5.2.1.8</ecNumber>
    </recommendedName>
</protein>
<feature type="region of interest" description="Disordered" evidence="7">
    <location>
        <begin position="1"/>
        <end position="30"/>
    </location>
</feature>
<dbReference type="FunFam" id="3.10.50.40:FF:000006">
    <property type="entry name" value="Peptidyl-prolyl cis-trans isomerase"/>
    <property type="match status" value="1"/>
</dbReference>
<dbReference type="Proteomes" id="UP000248806">
    <property type="component" value="Unassembled WGS sequence"/>
</dbReference>
<evidence type="ECO:0000313" key="10">
    <source>
        <dbReference type="Proteomes" id="UP000248806"/>
    </source>
</evidence>
<dbReference type="Pfam" id="PF00254">
    <property type="entry name" value="FKBP_C"/>
    <property type="match status" value="1"/>
</dbReference>
<evidence type="ECO:0000256" key="5">
    <source>
        <dbReference type="PROSITE-ProRule" id="PRU00277"/>
    </source>
</evidence>
<feature type="domain" description="PPIase FKBP-type" evidence="8">
    <location>
        <begin position="154"/>
        <end position="246"/>
    </location>
</feature>
<name>A0A326U8F3_THEHA</name>
<dbReference type="InterPro" id="IPR046357">
    <property type="entry name" value="PPIase_dom_sf"/>
</dbReference>
<organism evidence="9 10">
    <name type="scientific">Thermosporothrix hazakensis</name>
    <dbReference type="NCBI Taxonomy" id="644383"/>
    <lineage>
        <taxon>Bacteria</taxon>
        <taxon>Bacillati</taxon>
        <taxon>Chloroflexota</taxon>
        <taxon>Ktedonobacteria</taxon>
        <taxon>Ktedonobacterales</taxon>
        <taxon>Thermosporotrichaceae</taxon>
        <taxon>Thermosporothrix</taxon>
    </lineage>
</organism>
<evidence type="ECO:0000259" key="8">
    <source>
        <dbReference type="PROSITE" id="PS50059"/>
    </source>
</evidence>
<dbReference type="PROSITE" id="PS50059">
    <property type="entry name" value="FKBP_PPIASE"/>
    <property type="match status" value="1"/>
</dbReference>
<keyword evidence="4 5" id="KW-0413">Isomerase</keyword>
<evidence type="ECO:0000256" key="1">
    <source>
        <dbReference type="ARBA" id="ARBA00000971"/>
    </source>
</evidence>
<dbReference type="SUPFAM" id="SSF54534">
    <property type="entry name" value="FKBP-like"/>
    <property type="match status" value="1"/>
</dbReference>
<evidence type="ECO:0000256" key="7">
    <source>
        <dbReference type="SAM" id="MobiDB-lite"/>
    </source>
</evidence>
<dbReference type="PANTHER" id="PTHR43811:SF19">
    <property type="entry name" value="39 KDA FK506-BINDING NUCLEAR PROTEIN"/>
    <property type="match status" value="1"/>
</dbReference>
<evidence type="ECO:0000256" key="4">
    <source>
        <dbReference type="ARBA" id="ARBA00023235"/>
    </source>
</evidence>